<feature type="region of interest" description="Disordered" evidence="2">
    <location>
        <begin position="341"/>
        <end position="389"/>
    </location>
</feature>
<comment type="caution">
    <text evidence="3">The sequence shown here is derived from an EMBL/GenBank/DDBJ whole genome shotgun (WGS) entry which is preliminary data.</text>
</comment>
<gene>
    <name evidence="3" type="ORF">CEPIT_LOCUS12904</name>
</gene>
<dbReference type="AlphaFoldDB" id="A0AAV0D6Z4"/>
<evidence type="ECO:0000256" key="2">
    <source>
        <dbReference type="SAM" id="MobiDB-lite"/>
    </source>
</evidence>
<feature type="region of interest" description="Disordered" evidence="2">
    <location>
        <begin position="24"/>
        <end position="44"/>
    </location>
</feature>
<feature type="compositionally biased region" description="Acidic residues" evidence="2">
    <location>
        <begin position="366"/>
        <end position="376"/>
    </location>
</feature>
<dbReference type="EMBL" id="CAMAPF010000081">
    <property type="protein sequence ID" value="CAH9094482.1"/>
    <property type="molecule type" value="Genomic_DNA"/>
</dbReference>
<organism evidence="3 4">
    <name type="scientific">Cuscuta epithymum</name>
    <dbReference type="NCBI Taxonomy" id="186058"/>
    <lineage>
        <taxon>Eukaryota</taxon>
        <taxon>Viridiplantae</taxon>
        <taxon>Streptophyta</taxon>
        <taxon>Embryophyta</taxon>
        <taxon>Tracheophyta</taxon>
        <taxon>Spermatophyta</taxon>
        <taxon>Magnoliopsida</taxon>
        <taxon>eudicotyledons</taxon>
        <taxon>Gunneridae</taxon>
        <taxon>Pentapetalae</taxon>
        <taxon>asterids</taxon>
        <taxon>lamiids</taxon>
        <taxon>Solanales</taxon>
        <taxon>Convolvulaceae</taxon>
        <taxon>Cuscuteae</taxon>
        <taxon>Cuscuta</taxon>
        <taxon>Cuscuta subgen. Cuscuta</taxon>
    </lineage>
</organism>
<accession>A0AAV0D6Z4</accession>
<reference evidence="3" key="1">
    <citation type="submission" date="2022-07" db="EMBL/GenBank/DDBJ databases">
        <authorList>
            <person name="Macas J."/>
            <person name="Novak P."/>
            <person name="Neumann P."/>
        </authorList>
    </citation>
    <scope>NUCLEOTIDE SEQUENCE</scope>
</reference>
<dbReference type="Proteomes" id="UP001152523">
    <property type="component" value="Unassembled WGS sequence"/>
</dbReference>
<keyword evidence="1" id="KW-0175">Coiled coil</keyword>
<evidence type="ECO:0000313" key="4">
    <source>
        <dbReference type="Proteomes" id="UP001152523"/>
    </source>
</evidence>
<keyword evidence="4" id="KW-1185">Reference proteome</keyword>
<feature type="compositionally biased region" description="Basic and acidic residues" evidence="2">
    <location>
        <begin position="341"/>
        <end position="358"/>
    </location>
</feature>
<feature type="compositionally biased region" description="Polar residues" evidence="2">
    <location>
        <begin position="26"/>
        <end position="38"/>
    </location>
</feature>
<feature type="coiled-coil region" evidence="1">
    <location>
        <begin position="169"/>
        <end position="196"/>
    </location>
</feature>
<protein>
    <submittedName>
        <fullName evidence="3">Uncharacterized protein</fullName>
    </submittedName>
</protein>
<evidence type="ECO:0000256" key="1">
    <source>
        <dbReference type="SAM" id="Coils"/>
    </source>
</evidence>
<feature type="region of interest" description="Disordered" evidence="2">
    <location>
        <begin position="80"/>
        <end position="110"/>
    </location>
</feature>
<sequence length="389" mass="41283">MNHEKLLKNRKGKGAVADAALAKAKTVQTADSNSSASQADRRTVEAEQHLIATVMAQGSQASNLNPGAPAVVAPLQAVHPHEGEKAKDKKPKRPRGTGSSAPEGQELTLPSLGRLAHDVWQEIASLAGVEMPPRTSSEASNAALAAALQVGLSVLQSEAARDAEALQAKNKADAALKKARETARLQEKEMAAKDKELQAALKASREASAKIAVLEKAGFKLVPALPAPKDEAPEWLVDDSGYHNSGAFMIAAQRYLGGAFGDVFAAELQRHAPKDRLKFGVRVLESAPLAEKFLYDVGDSSFVIGFNEGVKATLPVFAALQGPGFDLAQHTTDPELIRAVGKLERDARREEAKARGEVPEPPTPEPEPEPEDEEEPIPGGSRPVSPNFV</sequence>
<proteinExistence type="predicted"/>
<name>A0AAV0D6Z4_9ASTE</name>
<evidence type="ECO:0000313" key="3">
    <source>
        <dbReference type="EMBL" id="CAH9094482.1"/>
    </source>
</evidence>